<name>A0ABQ5AVY7_9ASTR</name>
<dbReference type="Pfam" id="PF03732">
    <property type="entry name" value="Retrotrans_gag"/>
    <property type="match status" value="1"/>
</dbReference>
<evidence type="ECO:0000256" key="1">
    <source>
        <dbReference type="SAM" id="MobiDB-lite"/>
    </source>
</evidence>
<dbReference type="Gene3D" id="2.40.70.10">
    <property type="entry name" value="Acid Proteases"/>
    <property type="match status" value="1"/>
</dbReference>
<evidence type="ECO:0000313" key="3">
    <source>
        <dbReference type="EMBL" id="GJT06830.1"/>
    </source>
</evidence>
<comment type="caution">
    <text evidence="3">The sequence shown here is derived from an EMBL/GenBank/DDBJ whole genome shotgun (WGS) entry which is preliminary data.</text>
</comment>
<accession>A0ABQ5AVY7</accession>
<dbReference type="PANTHER" id="PTHR15503">
    <property type="entry name" value="LDOC1 RELATED"/>
    <property type="match status" value="1"/>
</dbReference>
<keyword evidence="4" id="KW-1185">Reference proteome</keyword>
<dbReference type="InterPro" id="IPR005162">
    <property type="entry name" value="Retrotrans_gag_dom"/>
</dbReference>
<dbReference type="InterPro" id="IPR032567">
    <property type="entry name" value="RTL1-rel"/>
</dbReference>
<dbReference type="CDD" id="cd00303">
    <property type="entry name" value="retropepsin_like"/>
    <property type="match status" value="1"/>
</dbReference>
<evidence type="ECO:0000313" key="4">
    <source>
        <dbReference type="Proteomes" id="UP001151760"/>
    </source>
</evidence>
<organism evidence="3 4">
    <name type="scientific">Tanacetum coccineum</name>
    <dbReference type="NCBI Taxonomy" id="301880"/>
    <lineage>
        <taxon>Eukaryota</taxon>
        <taxon>Viridiplantae</taxon>
        <taxon>Streptophyta</taxon>
        <taxon>Embryophyta</taxon>
        <taxon>Tracheophyta</taxon>
        <taxon>Spermatophyta</taxon>
        <taxon>Magnoliopsida</taxon>
        <taxon>eudicotyledons</taxon>
        <taxon>Gunneridae</taxon>
        <taxon>Pentapetalae</taxon>
        <taxon>asterids</taxon>
        <taxon>campanulids</taxon>
        <taxon>Asterales</taxon>
        <taxon>Asteraceae</taxon>
        <taxon>Asteroideae</taxon>
        <taxon>Anthemideae</taxon>
        <taxon>Anthemidinae</taxon>
        <taxon>Tanacetum</taxon>
    </lineage>
</organism>
<dbReference type="PANTHER" id="PTHR15503:SF22">
    <property type="entry name" value="TRANSPOSON TY3-I GAG POLYPROTEIN"/>
    <property type="match status" value="1"/>
</dbReference>
<evidence type="ECO:0000259" key="2">
    <source>
        <dbReference type="Pfam" id="PF03732"/>
    </source>
</evidence>
<feature type="region of interest" description="Disordered" evidence="1">
    <location>
        <begin position="190"/>
        <end position="219"/>
    </location>
</feature>
<dbReference type="InterPro" id="IPR021109">
    <property type="entry name" value="Peptidase_aspartic_dom_sf"/>
</dbReference>
<dbReference type="EMBL" id="BQNB010012700">
    <property type="protein sequence ID" value="GJT06830.1"/>
    <property type="molecule type" value="Genomic_DNA"/>
</dbReference>
<feature type="compositionally biased region" description="Low complexity" evidence="1">
    <location>
        <begin position="197"/>
        <end position="214"/>
    </location>
</feature>
<protein>
    <submittedName>
        <fullName evidence="3">Mitochondrial protein</fullName>
    </submittedName>
</protein>
<dbReference type="Proteomes" id="UP001151760">
    <property type="component" value="Unassembled WGS sequence"/>
</dbReference>
<sequence length="478" mass="54745">MIGGSPSSNSNNNSGTRLVDLIGSPHQYSSRLTKIEFPRFSGDEIQAWLYRVEQFFKLDQVKEDTKVPLVLVHLEGKALSWHRGYMKNRGEVSPTWDQYVEDLTSRFGEPYNDPMAELVELKQTGTVAEYHDLFDEIISRLQLAPAYVLSCFIAGLEEDIRNMVRMFNPVNLQQAFCLAKIHETTLRRQQLKKTQKTRLLPTPAPTPLKNNTNNYSQRNLYPKPYQQQTNNSNPAPYVSKPSPMFKNSTTRKTLIPVEFDDKRSKGVCFFYDENYVFGHRCPGKKPQLYHLQLEDECIEDNEEGEMEETENLVELEKISVHALSRVNTYKTIIVTGHVGRKKLQKLFDTGSTHNFMDTSVALKLGLRLVKRTPLQLKVADGNKLISDTMVTNFQWKMNGLIYTTDVFLIPLGGCDVVLGIQWFTGLKGVYFDFINRSIEFLKDGRKVTLRGSSQKFIKTVCEQQLTKGLPQDEEASMI</sequence>
<dbReference type="Pfam" id="PF08284">
    <property type="entry name" value="RVP_2"/>
    <property type="match status" value="1"/>
</dbReference>
<reference evidence="3" key="1">
    <citation type="journal article" date="2022" name="Int. J. Mol. Sci.">
        <title>Draft Genome of Tanacetum Coccineum: Genomic Comparison of Closely Related Tanacetum-Family Plants.</title>
        <authorList>
            <person name="Yamashiro T."/>
            <person name="Shiraishi A."/>
            <person name="Nakayama K."/>
            <person name="Satake H."/>
        </authorList>
    </citation>
    <scope>NUCLEOTIDE SEQUENCE</scope>
</reference>
<proteinExistence type="predicted"/>
<feature type="domain" description="Retrotransposon gag" evidence="2">
    <location>
        <begin position="70"/>
        <end position="157"/>
    </location>
</feature>
<dbReference type="SUPFAM" id="SSF50630">
    <property type="entry name" value="Acid proteases"/>
    <property type="match status" value="1"/>
</dbReference>
<gene>
    <name evidence="3" type="ORF">Tco_0841292</name>
</gene>
<reference evidence="3" key="2">
    <citation type="submission" date="2022-01" db="EMBL/GenBank/DDBJ databases">
        <authorList>
            <person name="Yamashiro T."/>
            <person name="Shiraishi A."/>
            <person name="Satake H."/>
            <person name="Nakayama K."/>
        </authorList>
    </citation>
    <scope>NUCLEOTIDE SEQUENCE</scope>
</reference>